<keyword evidence="2" id="KW-0732">Signal</keyword>
<dbReference type="AlphaFoldDB" id="A0A4Y6Q410"/>
<accession>A0A4Y6Q410</accession>
<name>A0A4Y6Q410_PERCE</name>
<feature type="chain" id="PRO_5030106930" evidence="2">
    <location>
        <begin position="27"/>
        <end position="1077"/>
    </location>
</feature>
<protein>
    <submittedName>
        <fullName evidence="3">Uncharacterized protein</fullName>
    </submittedName>
</protein>
<evidence type="ECO:0000313" key="4">
    <source>
        <dbReference type="Proteomes" id="UP000315995"/>
    </source>
</evidence>
<keyword evidence="4" id="KW-1185">Reference proteome</keyword>
<dbReference type="Proteomes" id="UP000315995">
    <property type="component" value="Chromosome"/>
</dbReference>
<dbReference type="InterPro" id="IPR019198">
    <property type="entry name" value="Beta_propeller_containing"/>
</dbReference>
<reference evidence="3 4" key="1">
    <citation type="submission" date="2019-06" db="EMBL/GenBank/DDBJ databases">
        <title>Persicimonas caeni gen. nov., sp. nov., a predatory bacterium isolated from solar saltern.</title>
        <authorList>
            <person name="Wang S."/>
        </authorList>
    </citation>
    <scope>NUCLEOTIDE SEQUENCE [LARGE SCALE GENOMIC DNA]</scope>
    <source>
        <strain evidence="3 4">YN101</strain>
    </source>
</reference>
<accession>A0A5B8YHS2</accession>
<dbReference type="Pfam" id="PF09826">
    <property type="entry name" value="Beta_propel"/>
    <property type="match status" value="1"/>
</dbReference>
<evidence type="ECO:0000256" key="1">
    <source>
        <dbReference type="SAM" id="MobiDB-lite"/>
    </source>
</evidence>
<sequence>MHWMNTRKTVVLIAATLMAWSLGACSPSDGDPGAAEHKDRYVGQTDFVSADGRNGDQTQDNTEGEDDGNFDGDTAAPGADEGGGRTVEEGDIYQVMASHDYVLNLNSYRGLQIIDFGDPSNPSIIGRVRVTGHPVEMYQVGDRVYVLMNNWRGYYGTRDDLLPTQYQGGMVMAVDVSDPQNPSVTGQAQVPGNIRTSRLTRGNNQEALFVVADDYNNGSETYVKSFTVSTQGQLTAKSELRFGGHIGDIQATPERLMVARNDYQSSTGYETQVSLIDISNPTGEMVEGDSVQVKGIVRNQFNMHIQGDVMRIVSAGSWAGSDTNHLETFDVSDIQNITPIDHDTFGDNQDLFATLFLEDRAFFVTYFRQDPFHAFSIDANGQAEEKSEFIVSGWNDYFQAVASNTRLIGIGKNDENGSTMAVSLYDITDLTNPHPLIERKEVDLDWSWSEANWDHRAYSVLEKGTRVTAPTGETETGLVLLPFSGWDDDEDRYVSAVQIFTFSNNTLTLRGTMDHGSRVRRSFVADRAAHTTANLSEQELSLFNTSDPDSPQELGRVELAPNYNGFWIFGNHGVRRQSSRNYYYYYSNDAGETDTLEVVGLAGDPDTAQSLAEVEIPSNAQVYKVDDLLVTATLHQIDNASSNQRRYETEINVWDFSTPTAPTFRGSLTTDQIQSSYYRDYGYAEDCYDCGYWYGSVDGRVVDDGLVFVSAETERERVGTMHYRYIHPDNDDRYNACWDNGERQACTYLVGGISCRQTERLDGTMEPEVCEGTIRECTRDENGQTDCVDIDASTIETEERTHSYDQYRYWRHYDLQALDLRNPAQPTLGASVEMPDSEDDVNLLARGNDIYITHRESTRVPNDNRPYVRYFFKKIDFSSLSNPQVAAPVNIPGQLIEVDGDTIITRDSLWGENIVETSINKLVVHNGLAYLKGTKRYRDREVNQVALDGAGHVLVSHRLGWRVAYDEHGSSYYEEADRSNYLSVLDMQTNSLPELADFEVDRWANLQDARAGRALFSIPGGLLVVNLNNPAAPYAQAYFPTRGWPRDITVHNGDVYFAGGYYGMYKFGLNETNLSAQ</sequence>
<proteinExistence type="predicted"/>
<evidence type="ECO:0000256" key="2">
    <source>
        <dbReference type="SAM" id="SignalP"/>
    </source>
</evidence>
<dbReference type="EMBL" id="CP041186">
    <property type="protein sequence ID" value="QDG54725.1"/>
    <property type="molecule type" value="Genomic_DNA"/>
</dbReference>
<gene>
    <name evidence="3" type="ORF">FIV42_29465</name>
</gene>
<organism evidence="3 4">
    <name type="scientific">Persicimonas caeni</name>
    <dbReference type="NCBI Taxonomy" id="2292766"/>
    <lineage>
        <taxon>Bacteria</taxon>
        <taxon>Deltaproteobacteria</taxon>
        <taxon>Bradymonadales</taxon>
        <taxon>Bradymonadaceae</taxon>
        <taxon>Persicimonas</taxon>
    </lineage>
</organism>
<dbReference type="OrthoDB" id="5477327at2"/>
<dbReference type="PROSITE" id="PS51257">
    <property type="entry name" value="PROKAR_LIPOPROTEIN"/>
    <property type="match status" value="1"/>
</dbReference>
<feature type="region of interest" description="Disordered" evidence="1">
    <location>
        <begin position="47"/>
        <end position="86"/>
    </location>
</feature>
<evidence type="ECO:0000313" key="3">
    <source>
        <dbReference type="EMBL" id="QDG54725.1"/>
    </source>
</evidence>
<feature type="signal peptide" evidence="2">
    <location>
        <begin position="1"/>
        <end position="26"/>
    </location>
</feature>